<evidence type="ECO:0000313" key="3">
    <source>
        <dbReference type="Proteomes" id="UP001432027"/>
    </source>
</evidence>
<comment type="caution">
    <text evidence="2">The sequence shown here is derived from an EMBL/GenBank/DDBJ whole genome shotgun (WGS) entry which is preliminary data.</text>
</comment>
<keyword evidence="3" id="KW-1185">Reference proteome</keyword>
<dbReference type="Proteomes" id="UP001432027">
    <property type="component" value="Unassembled WGS sequence"/>
</dbReference>
<reference evidence="2" key="1">
    <citation type="submission" date="2023-10" db="EMBL/GenBank/DDBJ databases">
        <title>Genome assembly of Pristionchus species.</title>
        <authorList>
            <person name="Yoshida K."/>
            <person name="Sommer R.J."/>
        </authorList>
    </citation>
    <scope>NUCLEOTIDE SEQUENCE</scope>
    <source>
        <strain evidence="2">RS0144</strain>
    </source>
</reference>
<protein>
    <recommendedName>
        <fullName evidence="1">NadR/Ttd14 AAA domain-containing protein</fullName>
    </recommendedName>
</protein>
<dbReference type="GO" id="GO:0005525">
    <property type="term" value="F:GTP binding"/>
    <property type="evidence" value="ECO:0007669"/>
    <property type="project" value="TreeGrafter"/>
</dbReference>
<dbReference type="InterPro" id="IPR027417">
    <property type="entry name" value="P-loop_NTPase"/>
</dbReference>
<dbReference type="EMBL" id="BTSX01000002">
    <property type="protein sequence ID" value="GMS82316.1"/>
    <property type="molecule type" value="Genomic_DNA"/>
</dbReference>
<dbReference type="PANTHER" id="PTHR34932">
    <property type="entry name" value="TRPL TRANSLOCATION DEFECT PROTEIN 14"/>
    <property type="match status" value="1"/>
</dbReference>
<dbReference type="SUPFAM" id="SSF52540">
    <property type="entry name" value="P-loop containing nucleoside triphosphate hydrolases"/>
    <property type="match status" value="1"/>
</dbReference>
<dbReference type="Pfam" id="PF13521">
    <property type="entry name" value="AAA_28"/>
    <property type="match status" value="1"/>
</dbReference>
<evidence type="ECO:0000259" key="1">
    <source>
        <dbReference type="Pfam" id="PF13521"/>
    </source>
</evidence>
<dbReference type="GO" id="GO:0035091">
    <property type="term" value="F:phosphatidylinositol binding"/>
    <property type="evidence" value="ECO:0007669"/>
    <property type="project" value="TreeGrafter"/>
</dbReference>
<dbReference type="PANTHER" id="PTHR34932:SF1">
    <property type="entry name" value="TRPL TRANSLOCATION DEFECT PROTEIN 14"/>
    <property type="match status" value="1"/>
</dbReference>
<gene>
    <name evidence="2" type="ORF">PENTCL1PPCAC_4491</name>
</gene>
<evidence type="ECO:0000313" key="2">
    <source>
        <dbReference type="EMBL" id="GMS82316.1"/>
    </source>
</evidence>
<dbReference type="InterPro" id="IPR053227">
    <property type="entry name" value="TRPL-trafficking_regulator"/>
</dbReference>
<dbReference type="GO" id="GO:0045494">
    <property type="term" value="P:photoreceptor cell maintenance"/>
    <property type="evidence" value="ECO:0007669"/>
    <property type="project" value="TreeGrafter"/>
</dbReference>
<dbReference type="GO" id="GO:0070300">
    <property type="term" value="F:phosphatidic acid binding"/>
    <property type="evidence" value="ECO:0007669"/>
    <property type="project" value="TreeGrafter"/>
</dbReference>
<dbReference type="Gene3D" id="3.40.50.300">
    <property type="entry name" value="P-loop containing nucleotide triphosphate hydrolases"/>
    <property type="match status" value="1"/>
</dbReference>
<name>A0AAV5SG31_9BILA</name>
<feature type="non-terminal residue" evidence="2">
    <location>
        <position position="1"/>
    </location>
</feature>
<feature type="domain" description="NadR/Ttd14 AAA" evidence="1">
    <location>
        <begin position="18"/>
        <end position="193"/>
    </location>
</feature>
<proteinExistence type="predicted"/>
<organism evidence="2 3">
    <name type="scientific">Pristionchus entomophagus</name>
    <dbReference type="NCBI Taxonomy" id="358040"/>
    <lineage>
        <taxon>Eukaryota</taxon>
        <taxon>Metazoa</taxon>
        <taxon>Ecdysozoa</taxon>
        <taxon>Nematoda</taxon>
        <taxon>Chromadorea</taxon>
        <taxon>Rhabditida</taxon>
        <taxon>Rhabditina</taxon>
        <taxon>Diplogasteromorpha</taxon>
        <taxon>Diplogasteroidea</taxon>
        <taxon>Neodiplogasteridae</taxon>
        <taxon>Pristionchus</taxon>
    </lineage>
</organism>
<dbReference type="InterPro" id="IPR038727">
    <property type="entry name" value="NadR/Ttd14_AAA_dom"/>
</dbReference>
<accession>A0AAV5SG31</accession>
<sequence length="219" mass="25246">VTMQLSVRRNSFGKKVVKVVFTGGPCAGKSTSIERAKELIDKQYGDQWNCYTVAEAASVMYSTGRVSRAELIGPRLKQWQRDIVECVMTFEMVFDNIAAGEPTRHTIIFCDRGALDPKVFTPIYMWPQILEEIETNEKKLMARYDLVLVLHTAPDVNYTTENNRLRREAPEQARKIDMKYAEVWQEHPRVVEIEANRENGMEEKFGAVWAQIELLLNNE</sequence>
<dbReference type="AlphaFoldDB" id="A0AAV5SG31"/>